<comment type="caution">
    <text evidence="3">The sequence shown here is derived from an EMBL/GenBank/DDBJ whole genome shotgun (WGS) entry which is preliminary data.</text>
</comment>
<dbReference type="AlphaFoldDB" id="A0A543GD61"/>
<accession>A0A543GD61</accession>
<dbReference type="PANTHER" id="PTHR39428:SF1">
    <property type="entry name" value="F420H(2)-DEPENDENT QUINONE REDUCTASE RV1261C"/>
    <property type="match status" value="1"/>
</dbReference>
<organism evidence="3 4">
    <name type="scientific">Pseudonocardia cypriaca</name>
    <dbReference type="NCBI Taxonomy" id="882449"/>
    <lineage>
        <taxon>Bacteria</taxon>
        <taxon>Bacillati</taxon>
        <taxon>Actinomycetota</taxon>
        <taxon>Actinomycetes</taxon>
        <taxon>Pseudonocardiales</taxon>
        <taxon>Pseudonocardiaceae</taxon>
        <taxon>Pseudonocardia</taxon>
    </lineage>
</organism>
<name>A0A543GD61_9PSEU</name>
<dbReference type="InterPro" id="IPR012349">
    <property type="entry name" value="Split_barrel_FMN-bd"/>
</dbReference>
<dbReference type="InterPro" id="IPR004378">
    <property type="entry name" value="F420H2_quin_Rdtase"/>
</dbReference>
<dbReference type="GO" id="GO:0016491">
    <property type="term" value="F:oxidoreductase activity"/>
    <property type="evidence" value="ECO:0007669"/>
    <property type="project" value="InterPro"/>
</dbReference>
<evidence type="ECO:0000256" key="1">
    <source>
        <dbReference type="ARBA" id="ARBA00008710"/>
    </source>
</evidence>
<dbReference type="PANTHER" id="PTHR39428">
    <property type="entry name" value="F420H(2)-DEPENDENT QUINONE REDUCTASE RV1261C"/>
    <property type="match status" value="1"/>
</dbReference>
<sequence>MSDWNEKIIEEFRANGGRVGGMFEGAPMILIHHVGAKSGVERVTPLVHFPEDDDHTVIVASAGGAPNHPAWYHNLKANPKIDVEVGTEQYTVVAEELPRAERDEIWKRVVAEKPGFADYERKTDRLIPLLRLTRVS</sequence>
<evidence type="ECO:0000256" key="2">
    <source>
        <dbReference type="ARBA" id="ARBA00049106"/>
    </source>
</evidence>
<comment type="catalytic activity">
    <reaction evidence="2">
        <text>oxidized coenzyme F420-(gamma-L-Glu)(n) + a quinol + H(+) = reduced coenzyme F420-(gamma-L-Glu)(n) + a quinone</text>
        <dbReference type="Rhea" id="RHEA:39663"/>
        <dbReference type="Rhea" id="RHEA-COMP:12939"/>
        <dbReference type="Rhea" id="RHEA-COMP:14378"/>
        <dbReference type="ChEBI" id="CHEBI:15378"/>
        <dbReference type="ChEBI" id="CHEBI:24646"/>
        <dbReference type="ChEBI" id="CHEBI:132124"/>
        <dbReference type="ChEBI" id="CHEBI:133980"/>
        <dbReference type="ChEBI" id="CHEBI:139511"/>
    </reaction>
</comment>
<dbReference type="NCBIfam" id="TIGR00026">
    <property type="entry name" value="hi_GC_TIGR00026"/>
    <property type="match status" value="1"/>
</dbReference>
<dbReference type="Proteomes" id="UP000319818">
    <property type="component" value="Unassembled WGS sequence"/>
</dbReference>
<dbReference type="OrthoDB" id="8225825at2"/>
<dbReference type="Pfam" id="PF04075">
    <property type="entry name" value="F420H2_quin_red"/>
    <property type="match status" value="1"/>
</dbReference>
<reference evidence="3 4" key="1">
    <citation type="submission" date="2019-06" db="EMBL/GenBank/DDBJ databases">
        <title>Sequencing the genomes of 1000 actinobacteria strains.</title>
        <authorList>
            <person name="Klenk H.-P."/>
        </authorList>
    </citation>
    <scope>NUCLEOTIDE SEQUENCE [LARGE SCALE GENOMIC DNA]</scope>
    <source>
        <strain evidence="3 4">DSM 45511</strain>
    </source>
</reference>
<protein>
    <submittedName>
        <fullName evidence="3">Deazaflavin-dependent oxidoreductase (Nitroreductase family)</fullName>
    </submittedName>
</protein>
<dbReference type="GO" id="GO:0005886">
    <property type="term" value="C:plasma membrane"/>
    <property type="evidence" value="ECO:0007669"/>
    <property type="project" value="TreeGrafter"/>
</dbReference>
<proteinExistence type="inferred from homology"/>
<dbReference type="EMBL" id="VFPH01000001">
    <property type="protein sequence ID" value="TQM44033.1"/>
    <property type="molecule type" value="Genomic_DNA"/>
</dbReference>
<dbReference type="GO" id="GO:0070967">
    <property type="term" value="F:coenzyme F420 binding"/>
    <property type="evidence" value="ECO:0007669"/>
    <property type="project" value="TreeGrafter"/>
</dbReference>
<dbReference type="RefSeq" id="WP_142098449.1">
    <property type="nucleotide sequence ID" value="NZ_VFPH01000001.1"/>
</dbReference>
<evidence type="ECO:0000313" key="4">
    <source>
        <dbReference type="Proteomes" id="UP000319818"/>
    </source>
</evidence>
<gene>
    <name evidence="3" type="ORF">FB388_1392</name>
</gene>
<keyword evidence="4" id="KW-1185">Reference proteome</keyword>
<comment type="similarity">
    <text evidence="1">Belongs to the F420H(2)-dependent quinone reductase family.</text>
</comment>
<dbReference type="Gene3D" id="2.30.110.10">
    <property type="entry name" value="Electron Transport, Fmn-binding Protein, Chain A"/>
    <property type="match status" value="1"/>
</dbReference>
<dbReference type="SUPFAM" id="SSF50475">
    <property type="entry name" value="FMN-binding split barrel"/>
    <property type="match status" value="1"/>
</dbReference>
<evidence type="ECO:0000313" key="3">
    <source>
        <dbReference type="EMBL" id="TQM44033.1"/>
    </source>
</evidence>